<sequence length="129" mass="15077">MCPPMEDFYLGVLNFFLRATEGAAIRRRGELKKQRRCGVGELERRIIGDQIGHDRRDHQQIRAFHGDRCRRLQPIGEKTRSTGGFDEERWRDAVSSMTKKDRSRAFCARERCNHCPTRVHLAPILLLPF</sequence>
<dbReference type="InParanoid" id="M4F8X8"/>
<dbReference type="Gramene" id="Bra037540.1">
    <property type="protein sequence ID" value="Bra037540.1-P"/>
    <property type="gene ID" value="Bra037540"/>
</dbReference>
<dbReference type="Proteomes" id="UP000011750">
    <property type="component" value="Chromosome A01"/>
</dbReference>
<evidence type="ECO:0000313" key="1">
    <source>
        <dbReference type="EnsemblPlants" id="Bra037540.1-P"/>
    </source>
</evidence>
<reference evidence="1 2" key="2">
    <citation type="journal article" date="2018" name="Hortic Res">
        <title>Improved Brassica rapa reference genome by single-molecule sequencing and chromosome conformation capture technologies.</title>
        <authorList>
            <person name="Zhang L."/>
            <person name="Cai X."/>
            <person name="Wu J."/>
            <person name="Liu M."/>
            <person name="Grob S."/>
            <person name="Cheng F."/>
            <person name="Liang J."/>
            <person name="Cai C."/>
            <person name="Liu Z."/>
            <person name="Liu B."/>
            <person name="Wang F."/>
            <person name="Li S."/>
            <person name="Liu F."/>
            <person name="Li X."/>
            <person name="Cheng L."/>
            <person name="Yang W."/>
            <person name="Li M.H."/>
            <person name="Grossniklaus U."/>
            <person name="Zheng H."/>
            <person name="Wang X."/>
        </authorList>
    </citation>
    <scope>NUCLEOTIDE SEQUENCE [LARGE SCALE GENOMIC DNA]</scope>
    <source>
        <strain evidence="1 2">cv. Chiifu-401-42</strain>
    </source>
</reference>
<reference evidence="1 2" key="1">
    <citation type="journal article" date="2011" name="Nat. Genet.">
        <title>The genome of the mesopolyploid crop species Brassica rapa.</title>
        <authorList>
            <consortium name="Brassica rapa Genome Sequencing Project Consortium"/>
            <person name="Wang X."/>
            <person name="Wang H."/>
            <person name="Wang J."/>
            <person name="Sun R."/>
            <person name="Wu J."/>
            <person name="Liu S."/>
            <person name="Bai Y."/>
            <person name="Mun J.H."/>
            <person name="Bancroft I."/>
            <person name="Cheng F."/>
            <person name="Huang S."/>
            <person name="Li X."/>
            <person name="Hua W."/>
            <person name="Wang J."/>
            <person name="Wang X."/>
            <person name="Freeling M."/>
            <person name="Pires J.C."/>
            <person name="Paterson A.H."/>
            <person name="Chalhoub B."/>
            <person name="Wang B."/>
            <person name="Hayward A."/>
            <person name="Sharpe A.G."/>
            <person name="Park B.S."/>
            <person name="Weisshaar B."/>
            <person name="Liu B."/>
            <person name="Li B."/>
            <person name="Liu B."/>
            <person name="Tong C."/>
            <person name="Song C."/>
            <person name="Duran C."/>
            <person name="Peng C."/>
            <person name="Geng C."/>
            <person name="Koh C."/>
            <person name="Lin C."/>
            <person name="Edwards D."/>
            <person name="Mu D."/>
            <person name="Shen D."/>
            <person name="Soumpourou E."/>
            <person name="Li F."/>
            <person name="Fraser F."/>
            <person name="Conant G."/>
            <person name="Lassalle G."/>
            <person name="King G.J."/>
            <person name="Bonnema G."/>
            <person name="Tang H."/>
            <person name="Wang H."/>
            <person name="Belcram H."/>
            <person name="Zhou H."/>
            <person name="Hirakawa H."/>
            <person name="Abe H."/>
            <person name="Guo H."/>
            <person name="Wang H."/>
            <person name="Jin H."/>
            <person name="Parkin I.A."/>
            <person name="Batley J."/>
            <person name="Kim J.S."/>
            <person name="Just J."/>
            <person name="Li J."/>
            <person name="Xu J."/>
            <person name="Deng J."/>
            <person name="Kim J.A."/>
            <person name="Li J."/>
            <person name="Yu J."/>
            <person name="Meng J."/>
            <person name="Wang J."/>
            <person name="Min J."/>
            <person name="Poulain J."/>
            <person name="Wang J."/>
            <person name="Hatakeyama K."/>
            <person name="Wu K."/>
            <person name="Wang L."/>
            <person name="Fang L."/>
            <person name="Trick M."/>
            <person name="Links M.G."/>
            <person name="Zhao M."/>
            <person name="Jin M."/>
            <person name="Ramchiary N."/>
            <person name="Drou N."/>
            <person name="Berkman P.J."/>
            <person name="Cai Q."/>
            <person name="Huang Q."/>
            <person name="Li R."/>
            <person name="Tabata S."/>
            <person name="Cheng S."/>
            <person name="Zhang S."/>
            <person name="Zhang S."/>
            <person name="Huang S."/>
            <person name="Sato S."/>
            <person name="Sun S."/>
            <person name="Kwon S.J."/>
            <person name="Choi S.R."/>
            <person name="Lee T.H."/>
            <person name="Fan W."/>
            <person name="Zhao X."/>
            <person name="Tan X."/>
            <person name="Xu X."/>
            <person name="Wang Y."/>
            <person name="Qiu Y."/>
            <person name="Yin Y."/>
            <person name="Li Y."/>
            <person name="Du Y."/>
            <person name="Liao Y."/>
            <person name="Lim Y."/>
            <person name="Narusaka Y."/>
            <person name="Wang Y."/>
            <person name="Wang Z."/>
            <person name="Li Z."/>
            <person name="Wang Z."/>
            <person name="Xiong Z."/>
            <person name="Zhang Z."/>
        </authorList>
    </citation>
    <scope>NUCLEOTIDE SEQUENCE [LARGE SCALE GENOMIC DNA]</scope>
    <source>
        <strain evidence="1 2">cv. Chiifu-401-42</strain>
    </source>
</reference>
<accession>M4F8X8</accession>
<evidence type="ECO:0000313" key="2">
    <source>
        <dbReference type="Proteomes" id="UP000011750"/>
    </source>
</evidence>
<keyword evidence="2" id="KW-1185">Reference proteome</keyword>
<dbReference type="AlphaFoldDB" id="M4F8X8"/>
<name>M4F8X8_BRACM</name>
<proteinExistence type="predicted"/>
<organism evidence="1 2">
    <name type="scientific">Brassica campestris</name>
    <name type="common">Field mustard</name>
    <dbReference type="NCBI Taxonomy" id="3711"/>
    <lineage>
        <taxon>Eukaryota</taxon>
        <taxon>Viridiplantae</taxon>
        <taxon>Streptophyta</taxon>
        <taxon>Embryophyta</taxon>
        <taxon>Tracheophyta</taxon>
        <taxon>Spermatophyta</taxon>
        <taxon>Magnoliopsida</taxon>
        <taxon>eudicotyledons</taxon>
        <taxon>Gunneridae</taxon>
        <taxon>Pentapetalae</taxon>
        <taxon>rosids</taxon>
        <taxon>malvids</taxon>
        <taxon>Brassicales</taxon>
        <taxon>Brassicaceae</taxon>
        <taxon>Brassiceae</taxon>
        <taxon>Brassica</taxon>
    </lineage>
</organism>
<protein>
    <submittedName>
        <fullName evidence="1">Uncharacterized protein</fullName>
    </submittedName>
</protein>
<reference evidence="1" key="3">
    <citation type="submission" date="2023-03" db="UniProtKB">
        <authorList>
            <consortium name="EnsemblPlants"/>
        </authorList>
    </citation>
    <scope>IDENTIFICATION</scope>
    <source>
        <strain evidence="1">cv. Chiifu-401-42</strain>
    </source>
</reference>
<dbReference type="HOGENOM" id="CLU_1951815_0_0_1"/>
<dbReference type="EnsemblPlants" id="Bra037540.1">
    <property type="protein sequence ID" value="Bra037540.1-P"/>
    <property type="gene ID" value="Bra037540"/>
</dbReference>